<keyword evidence="8" id="KW-0807">Transducer</keyword>
<reference evidence="12 13" key="1">
    <citation type="journal article" date="2023" name="Antonie Van Leeuwenhoek">
        <title>Mesoterricola silvestris gen. nov., sp. nov., Mesoterricola sediminis sp. nov., Geothrix oryzae sp. nov., Geothrix edaphica sp. nov., Geothrix rubra sp. nov., and Geothrix limicola sp. nov., six novel members of Acidobacteriota isolated from soils.</title>
        <authorList>
            <person name="Itoh H."/>
            <person name="Sugisawa Y."/>
            <person name="Mise K."/>
            <person name="Xu Z."/>
            <person name="Kuniyasu M."/>
            <person name="Ushijima N."/>
            <person name="Kawano K."/>
            <person name="Kobayashi E."/>
            <person name="Shiratori Y."/>
            <person name="Masuda Y."/>
            <person name="Senoo K."/>
        </authorList>
    </citation>
    <scope>NUCLEOTIDE SEQUENCE [LARGE SCALE GENOMIC DNA]</scope>
    <source>
        <strain evidence="12 13">Red804</strain>
    </source>
</reference>
<dbReference type="Pfam" id="PF00672">
    <property type="entry name" value="HAMP"/>
    <property type="match status" value="1"/>
</dbReference>
<dbReference type="SMART" id="SM01049">
    <property type="entry name" value="Cache_2"/>
    <property type="match status" value="1"/>
</dbReference>
<evidence type="ECO:0000256" key="8">
    <source>
        <dbReference type="PROSITE-ProRule" id="PRU00284"/>
    </source>
</evidence>
<dbReference type="InterPro" id="IPR004089">
    <property type="entry name" value="MCPsignal_dom"/>
</dbReference>
<comment type="similarity">
    <text evidence="7">Belongs to the methyl-accepting chemotaxis (MCP) protein family.</text>
</comment>
<proteinExistence type="inferred from homology"/>
<evidence type="ECO:0000256" key="4">
    <source>
        <dbReference type="ARBA" id="ARBA00022692"/>
    </source>
</evidence>
<evidence type="ECO:0000256" key="5">
    <source>
        <dbReference type="ARBA" id="ARBA00022989"/>
    </source>
</evidence>
<evidence type="ECO:0000313" key="13">
    <source>
        <dbReference type="Proteomes" id="UP001165069"/>
    </source>
</evidence>
<evidence type="ECO:0000259" key="11">
    <source>
        <dbReference type="PROSITE" id="PS50885"/>
    </source>
</evidence>
<dbReference type="SMART" id="SM00283">
    <property type="entry name" value="MA"/>
    <property type="match status" value="1"/>
</dbReference>
<keyword evidence="13" id="KW-1185">Reference proteome</keyword>
<name>A0ABQ5QGG1_9BACT</name>
<organism evidence="12 13">
    <name type="scientific">Geothrix limicola</name>
    <dbReference type="NCBI Taxonomy" id="2927978"/>
    <lineage>
        <taxon>Bacteria</taxon>
        <taxon>Pseudomonadati</taxon>
        <taxon>Acidobacteriota</taxon>
        <taxon>Holophagae</taxon>
        <taxon>Holophagales</taxon>
        <taxon>Holophagaceae</taxon>
        <taxon>Geothrix</taxon>
    </lineage>
</organism>
<accession>A0ABQ5QGG1</accession>
<dbReference type="Proteomes" id="UP001165069">
    <property type="component" value="Unassembled WGS sequence"/>
</dbReference>
<keyword evidence="5 9" id="KW-1133">Transmembrane helix</keyword>
<dbReference type="SMART" id="SM00304">
    <property type="entry name" value="HAMP"/>
    <property type="match status" value="1"/>
</dbReference>
<dbReference type="InterPro" id="IPR003660">
    <property type="entry name" value="HAMP_dom"/>
</dbReference>
<dbReference type="InterPro" id="IPR051310">
    <property type="entry name" value="MCP_chemotaxis"/>
</dbReference>
<keyword evidence="2" id="KW-1003">Cell membrane</keyword>
<dbReference type="Gene3D" id="1.10.287.950">
    <property type="entry name" value="Methyl-accepting chemotaxis protein"/>
    <property type="match status" value="1"/>
</dbReference>
<dbReference type="RefSeq" id="WP_285575672.1">
    <property type="nucleotide sequence ID" value="NZ_BSDE01000004.1"/>
</dbReference>
<keyword evidence="6 9" id="KW-0472">Membrane</keyword>
<comment type="subcellular location">
    <subcellularLocation>
        <location evidence="1">Cell membrane</location>
        <topology evidence="1">Multi-pass membrane protein</topology>
    </subcellularLocation>
</comment>
<keyword evidence="4 9" id="KW-0812">Transmembrane</keyword>
<keyword evidence="3" id="KW-0145">Chemotaxis</keyword>
<dbReference type="PROSITE" id="PS50111">
    <property type="entry name" value="CHEMOTAXIS_TRANSDUC_2"/>
    <property type="match status" value="1"/>
</dbReference>
<evidence type="ECO:0000256" key="1">
    <source>
        <dbReference type="ARBA" id="ARBA00004651"/>
    </source>
</evidence>
<sequence length="531" mass="57028">MLSALLRGLKFRGKILLLSGGILLLFGVEQVVFVLPNFHAQLQEHRQESARFMVEAAWGVLGAFQARETAGELSHDRAMEEAFKAIRALRFEHGNYVWIQDFDANIRMHPARADLVGQSMAATKDAEGRTIYREFSDLAKAQQEGFVSYSFTKPGVQGVVPKVSFVKAFQPWGLVLGSGMYLDDLAAAQHRMWWIVTGGMGLAVLLTLYGTHLTIHTIRGTLGRFQKIMSAATTGNLTSQVEIKGSDELADLGREMNDMTLSLRKDVKVILVASEQVASGALQLSSTGEAQKTAAEDVARGSESLRVSHARTTEALTRLMESIALVDRTVGEARTQAETSVRIAEEGRAAGQATIQAMADIQVVTTKIVQAVQLIQDIARQTNLLSLNAAIEAAKAGAQGKGFAVVAEEVRKLAERSATAAREIAGLTDQTHQAVTQGQETVATSEQALARLSEGISSLSGMVAQIGTSTTQESAAVREVDGLARLGSDEAMRNAAASEQLSASIIQVAQTSHELARVADGLAQTVNRFQV</sequence>
<dbReference type="InterPro" id="IPR033480">
    <property type="entry name" value="sCache_2"/>
</dbReference>
<dbReference type="SUPFAM" id="SSF58104">
    <property type="entry name" value="Methyl-accepting chemotaxis protein (MCP) signaling domain"/>
    <property type="match status" value="1"/>
</dbReference>
<comment type="caution">
    <text evidence="12">The sequence shown here is derived from an EMBL/GenBank/DDBJ whole genome shotgun (WGS) entry which is preliminary data.</text>
</comment>
<protein>
    <submittedName>
        <fullName evidence="12">Chemotaxis protein</fullName>
    </submittedName>
</protein>
<dbReference type="PANTHER" id="PTHR43531">
    <property type="entry name" value="PROTEIN ICFG"/>
    <property type="match status" value="1"/>
</dbReference>
<dbReference type="CDD" id="cd06225">
    <property type="entry name" value="HAMP"/>
    <property type="match status" value="1"/>
</dbReference>
<evidence type="ECO:0000256" key="3">
    <source>
        <dbReference type="ARBA" id="ARBA00022500"/>
    </source>
</evidence>
<dbReference type="EMBL" id="BSDE01000004">
    <property type="protein sequence ID" value="GLH73944.1"/>
    <property type="molecule type" value="Genomic_DNA"/>
</dbReference>
<dbReference type="Gene3D" id="3.30.450.20">
    <property type="entry name" value="PAS domain"/>
    <property type="match status" value="1"/>
</dbReference>
<feature type="domain" description="HAMP" evidence="11">
    <location>
        <begin position="216"/>
        <end position="268"/>
    </location>
</feature>
<dbReference type="Pfam" id="PF00015">
    <property type="entry name" value="MCPsignal"/>
    <property type="match status" value="1"/>
</dbReference>
<evidence type="ECO:0000256" key="7">
    <source>
        <dbReference type="ARBA" id="ARBA00029447"/>
    </source>
</evidence>
<dbReference type="PANTHER" id="PTHR43531:SF11">
    <property type="entry name" value="METHYL-ACCEPTING CHEMOTAXIS PROTEIN 3"/>
    <property type="match status" value="1"/>
</dbReference>
<gene>
    <name evidence="12" type="primary">mcp40H-5</name>
    <name evidence="12" type="ORF">GETHLI_24460</name>
</gene>
<feature type="transmembrane region" description="Helical" evidence="9">
    <location>
        <begin position="192"/>
        <end position="215"/>
    </location>
</feature>
<evidence type="ECO:0000256" key="9">
    <source>
        <dbReference type="SAM" id="Phobius"/>
    </source>
</evidence>
<dbReference type="PROSITE" id="PS50885">
    <property type="entry name" value="HAMP"/>
    <property type="match status" value="1"/>
</dbReference>
<evidence type="ECO:0000313" key="12">
    <source>
        <dbReference type="EMBL" id="GLH73944.1"/>
    </source>
</evidence>
<evidence type="ECO:0000256" key="6">
    <source>
        <dbReference type="ARBA" id="ARBA00023136"/>
    </source>
</evidence>
<evidence type="ECO:0000259" key="10">
    <source>
        <dbReference type="PROSITE" id="PS50111"/>
    </source>
</evidence>
<dbReference type="Pfam" id="PF17200">
    <property type="entry name" value="sCache_2"/>
    <property type="match status" value="1"/>
</dbReference>
<feature type="domain" description="Methyl-accepting transducer" evidence="10">
    <location>
        <begin position="280"/>
        <end position="509"/>
    </location>
</feature>
<evidence type="ECO:0000256" key="2">
    <source>
        <dbReference type="ARBA" id="ARBA00022475"/>
    </source>
</evidence>